<evidence type="ECO:0000259" key="11">
    <source>
        <dbReference type="PROSITE" id="PS50929"/>
    </source>
</evidence>
<feature type="transmembrane region" description="Helical" evidence="9">
    <location>
        <begin position="55"/>
        <end position="76"/>
    </location>
</feature>
<dbReference type="Pfam" id="PF00664">
    <property type="entry name" value="ABC_membrane"/>
    <property type="match status" value="2"/>
</dbReference>
<feature type="region of interest" description="Disordered" evidence="8">
    <location>
        <begin position="790"/>
        <end position="830"/>
    </location>
</feature>
<evidence type="ECO:0000256" key="8">
    <source>
        <dbReference type="SAM" id="MobiDB-lite"/>
    </source>
</evidence>
<feature type="domain" description="ABC transmembrane type-1" evidence="11">
    <location>
        <begin position="262"/>
        <end position="545"/>
    </location>
</feature>
<dbReference type="SMART" id="SM00382">
    <property type="entry name" value="AAA"/>
    <property type="match status" value="2"/>
</dbReference>
<organism evidence="12 13">
    <name type="scientific">Seiridium cardinale</name>
    <dbReference type="NCBI Taxonomy" id="138064"/>
    <lineage>
        <taxon>Eukaryota</taxon>
        <taxon>Fungi</taxon>
        <taxon>Dikarya</taxon>
        <taxon>Ascomycota</taxon>
        <taxon>Pezizomycotina</taxon>
        <taxon>Sordariomycetes</taxon>
        <taxon>Xylariomycetidae</taxon>
        <taxon>Amphisphaeriales</taxon>
        <taxon>Sporocadaceae</taxon>
        <taxon>Seiridium</taxon>
    </lineage>
</organism>
<feature type="transmembrane region" description="Helical" evidence="9">
    <location>
        <begin position="12"/>
        <end position="35"/>
    </location>
</feature>
<evidence type="ECO:0000259" key="10">
    <source>
        <dbReference type="PROSITE" id="PS50893"/>
    </source>
</evidence>
<evidence type="ECO:0000256" key="3">
    <source>
        <dbReference type="ARBA" id="ARBA00022692"/>
    </source>
</evidence>
<evidence type="ECO:0000256" key="7">
    <source>
        <dbReference type="ARBA" id="ARBA00023136"/>
    </source>
</evidence>
<keyword evidence="7 9" id="KW-0472">Membrane</keyword>
<evidence type="ECO:0000256" key="5">
    <source>
        <dbReference type="ARBA" id="ARBA00022840"/>
    </source>
</evidence>
<keyword evidence="2" id="KW-0813">Transport</keyword>
<dbReference type="PROSITE" id="PS00211">
    <property type="entry name" value="ABC_TRANSPORTER_1"/>
    <property type="match status" value="1"/>
</dbReference>
<dbReference type="InterPro" id="IPR044726">
    <property type="entry name" value="ABCC_6TM_D2"/>
</dbReference>
<comment type="subcellular location">
    <subcellularLocation>
        <location evidence="1">Membrane</location>
        <topology evidence="1">Multi-pass membrane protein</topology>
    </subcellularLocation>
</comment>
<proteinExistence type="predicted"/>
<comment type="caution">
    <text evidence="12">The sequence shown here is derived from an EMBL/GenBank/DDBJ whole genome shotgun (WGS) entry which is preliminary data.</text>
</comment>
<dbReference type="InterPro" id="IPR027417">
    <property type="entry name" value="P-loop_NTPase"/>
</dbReference>
<dbReference type="PANTHER" id="PTHR24223">
    <property type="entry name" value="ATP-BINDING CASSETTE SUB-FAMILY C"/>
    <property type="match status" value="1"/>
</dbReference>
<feature type="compositionally biased region" description="Polar residues" evidence="8">
    <location>
        <begin position="790"/>
        <end position="802"/>
    </location>
</feature>
<evidence type="ECO:0000256" key="6">
    <source>
        <dbReference type="ARBA" id="ARBA00022989"/>
    </source>
</evidence>
<dbReference type="SUPFAM" id="SSF52540">
    <property type="entry name" value="P-loop containing nucleoside triphosphate hydrolases"/>
    <property type="match status" value="2"/>
</dbReference>
<feature type="transmembrane region" description="Helical" evidence="9">
    <location>
        <begin position="472"/>
        <end position="497"/>
    </location>
</feature>
<feature type="domain" description="ABC transporter" evidence="10">
    <location>
        <begin position="573"/>
        <end position="803"/>
    </location>
</feature>
<dbReference type="Proteomes" id="UP001465668">
    <property type="component" value="Unassembled WGS sequence"/>
</dbReference>
<evidence type="ECO:0000256" key="2">
    <source>
        <dbReference type="ARBA" id="ARBA00022448"/>
    </source>
</evidence>
<dbReference type="InterPro" id="IPR003439">
    <property type="entry name" value="ABC_transporter-like_ATP-bd"/>
</dbReference>
<feature type="transmembrane region" description="Helical" evidence="9">
    <location>
        <begin position="295"/>
        <end position="316"/>
    </location>
</feature>
<dbReference type="InterPro" id="IPR011527">
    <property type="entry name" value="ABC1_TM_dom"/>
</dbReference>
<dbReference type="InterPro" id="IPR036640">
    <property type="entry name" value="ABC1_TM_sf"/>
</dbReference>
<evidence type="ECO:0000313" key="12">
    <source>
        <dbReference type="EMBL" id="KAK9772384.1"/>
    </source>
</evidence>
<dbReference type="PANTHER" id="PTHR24223:SF345">
    <property type="entry name" value="ABC MULTIDRUG TRANSPORTER (EUROFUNG)"/>
    <property type="match status" value="1"/>
</dbReference>
<feature type="transmembrane region" description="Helical" evidence="9">
    <location>
        <begin position="509"/>
        <end position="530"/>
    </location>
</feature>
<evidence type="ECO:0000256" key="1">
    <source>
        <dbReference type="ARBA" id="ARBA00004141"/>
    </source>
</evidence>
<dbReference type="PROSITE" id="PS50893">
    <property type="entry name" value="ABC_TRANSPORTER_2"/>
    <property type="match status" value="1"/>
</dbReference>
<keyword evidence="4" id="KW-0547">Nucleotide-binding</keyword>
<dbReference type="Pfam" id="PF00005">
    <property type="entry name" value="ABC_tran"/>
    <property type="match status" value="2"/>
</dbReference>
<dbReference type="CDD" id="cd18580">
    <property type="entry name" value="ABC_6TM_ABCC_D2"/>
    <property type="match status" value="1"/>
</dbReference>
<feature type="transmembrane region" description="Helical" evidence="9">
    <location>
        <begin position="113"/>
        <end position="132"/>
    </location>
</feature>
<feature type="transmembrane region" description="Helical" evidence="9">
    <location>
        <begin position="900"/>
        <end position="919"/>
    </location>
</feature>
<dbReference type="InterPro" id="IPR003593">
    <property type="entry name" value="AAA+_ATPase"/>
</dbReference>
<feature type="compositionally biased region" description="Polar residues" evidence="8">
    <location>
        <begin position="811"/>
        <end position="828"/>
    </location>
</feature>
<dbReference type="SUPFAM" id="SSF90123">
    <property type="entry name" value="ABC transporter transmembrane region"/>
    <property type="match status" value="2"/>
</dbReference>
<dbReference type="InterPro" id="IPR017871">
    <property type="entry name" value="ABC_transporter-like_CS"/>
</dbReference>
<dbReference type="PROSITE" id="PS50929">
    <property type="entry name" value="ABC_TM1F"/>
    <property type="match status" value="2"/>
</dbReference>
<feature type="transmembrane region" description="Helical" evidence="9">
    <location>
        <begin position="372"/>
        <end position="388"/>
    </location>
</feature>
<feature type="transmembrane region" description="Helical" evidence="9">
    <location>
        <begin position="394"/>
        <end position="412"/>
    </location>
</feature>
<keyword evidence="5" id="KW-0067">ATP-binding</keyword>
<gene>
    <name evidence="12" type="ORF">SCAR479_10922</name>
</gene>
<accession>A0ABR2XF06</accession>
<sequence>MDVIKDDLDGARFHIAVVQCCFYVVFLALFLVRYLELQQHHSLEAISSASRSKRFMAILMVIFAFTDIVITLKTTQNNLRTLVQKTLQLFTIVALVSLSRVEHRKSISPSDVITGYLVLSSIFWLLLLTMPHSITKAPDSLPDYFMVAQAGNHVILLCLELRGKFSLEELARNGISPEDASGIIRKTLFLWVNDIMAAASRTVLTIKHLPHLDKSLKSGNVEADVSRAWKTQGHGPACSQPLMSVLLRALRAPLIDTVKPRLFLVVFRFAQPILIRQVIHFVAGTYSGNGLRSRGYWILATSVFLYTGLTFSNTIYEYRLTRLRMMTRAALVSLIYGHITDGDVGVDAGSAVTLMSNDCDAISNTGWMLNDLWAYTLEAIMGFILLSSEVGKLAWLPIFIALPSAILTIYIADRTRTKQKQWSAATQNRLQLLTATLQHMRNVKAVGQSEALLHSIEKSRIYELKQARMLRWMLLSSNAVASSVSIFIPALTIGLFAWGNYDNLNSEKFFSLAVTLGLFARALGALVAILPQLGTCVASYERIQTYLVGQANSEPISRFQDSPYLDWKKSAALRFQGSYITSSDAHLALLQNCNFEIARSEILLCVGPVGCGKSLLAKAVLGEISLPIGTVITSSTRIGYCSQTPWIPDGTIRQVITGFEGGVDTERYKEAISLSCLQYDISNFDEEDRKMVGTNGMNLSGGQKQRLAIARLIYSSYDLAILDDSFSALDRATHDSITRNLFAQDGFFRRKHIAVLWISSSVHSTYVNYADQVLTMGKTTQEHFNYSTLLGPDSSNAQSTGTGKVMEKTPVVSSGKRTPQSEKLQQATDDAAKDLGRRSGDFNLYKFYFENAGYRNAMAVFSQDIQVIDTALPGAVVLLSTHIFKLFLQTVLILNLQRRILLAILPCLVVVYFVSKYFLQASRQLRLLEMETRSALFSSFIETVKGVTTIRAFGWQDKMKARNLDRLEDSQRVLYVLLCIKRWLNLILGLTEAGVAVAVVSFAVKQRATLSPGEIGVMLNMVLETSTALRQAVDSWANMEIFLGAVDRLRQIQFHTPNEDTPYYDNIPPVDWPSQGKVRISNLVPYYNHNSKIGTKGLDLGVEPGEKLTICGRTGSGKSTLFHALLGLVDYSGKIEVDGLDLARVPRTFLRRNCFVTIPQESLSVMSESLHFNIDPSNIAPAWILVDALKKTQLWEHLTSKMTSSISGTLCIEEVLEMPLQQLPPLSNGQAQLLSIARALVMINARQHGGVAERRRPSKSIVLLDEATSSLDQETDALVQDVIEKEIISMGHTVLLISHRVVKSANTLRLGNSTTTIT</sequence>
<reference evidence="12 13" key="1">
    <citation type="submission" date="2024-02" db="EMBL/GenBank/DDBJ databases">
        <title>First draft genome assembly of two strains of Seiridium cardinale.</title>
        <authorList>
            <person name="Emiliani G."/>
            <person name="Scali E."/>
        </authorList>
    </citation>
    <scope>NUCLEOTIDE SEQUENCE [LARGE SCALE GENOMIC DNA]</scope>
    <source>
        <strain evidence="12 13">BM-138-000479</strain>
    </source>
</reference>
<keyword evidence="3 9" id="KW-0812">Transmembrane</keyword>
<evidence type="ECO:0000313" key="13">
    <source>
        <dbReference type="Proteomes" id="UP001465668"/>
    </source>
</evidence>
<evidence type="ECO:0000256" key="9">
    <source>
        <dbReference type="SAM" id="Phobius"/>
    </source>
</evidence>
<keyword evidence="13" id="KW-1185">Reference proteome</keyword>
<protein>
    <submittedName>
        <fullName evidence="12">ABC transporter</fullName>
    </submittedName>
</protein>
<evidence type="ECO:0000256" key="4">
    <source>
        <dbReference type="ARBA" id="ARBA00022741"/>
    </source>
</evidence>
<feature type="domain" description="ABC transmembrane type-1" evidence="11">
    <location>
        <begin position="858"/>
        <end position="1040"/>
    </location>
</feature>
<dbReference type="EMBL" id="JARVKM010000062">
    <property type="protein sequence ID" value="KAK9772384.1"/>
    <property type="molecule type" value="Genomic_DNA"/>
</dbReference>
<keyword evidence="6 9" id="KW-1133">Transmembrane helix</keyword>
<dbReference type="InterPro" id="IPR050173">
    <property type="entry name" value="ABC_transporter_C-like"/>
</dbReference>
<dbReference type="Gene3D" id="1.20.1560.10">
    <property type="entry name" value="ABC transporter type 1, transmembrane domain"/>
    <property type="match status" value="2"/>
</dbReference>
<dbReference type="Gene3D" id="3.40.50.300">
    <property type="entry name" value="P-loop containing nucleotide triphosphate hydrolases"/>
    <property type="match status" value="2"/>
</dbReference>
<name>A0ABR2XF06_9PEZI</name>